<reference evidence="2 3" key="1">
    <citation type="submission" date="2024-03" db="EMBL/GenBank/DDBJ databases">
        <title>Aureococcus anophagefferens CCMP1851 and Kratosvirus quantuckense: Draft genome of a second virus-susceptible host strain in the model system.</title>
        <authorList>
            <person name="Chase E."/>
            <person name="Truchon A.R."/>
            <person name="Schepens W."/>
            <person name="Wilhelm S.W."/>
        </authorList>
    </citation>
    <scope>NUCLEOTIDE SEQUENCE [LARGE SCALE GENOMIC DNA]</scope>
    <source>
        <strain evidence="2 3">CCMP1851</strain>
    </source>
</reference>
<feature type="compositionally biased region" description="Basic residues" evidence="1">
    <location>
        <begin position="377"/>
        <end position="393"/>
    </location>
</feature>
<feature type="region of interest" description="Disordered" evidence="1">
    <location>
        <begin position="1"/>
        <end position="54"/>
    </location>
</feature>
<evidence type="ECO:0000313" key="2">
    <source>
        <dbReference type="EMBL" id="KAK7238647.1"/>
    </source>
</evidence>
<proteinExistence type="predicted"/>
<protein>
    <submittedName>
        <fullName evidence="2">Uncharacterized protein</fullName>
    </submittedName>
</protein>
<feature type="compositionally biased region" description="Pro residues" evidence="1">
    <location>
        <begin position="330"/>
        <end position="340"/>
    </location>
</feature>
<feature type="compositionally biased region" description="Basic and acidic residues" evidence="1">
    <location>
        <begin position="394"/>
        <end position="404"/>
    </location>
</feature>
<gene>
    <name evidence="2" type="ORF">SO694_00020358</name>
</gene>
<keyword evidence="3" id="KW-1185">Reference proteome</keyword>
<feature type="compositionally biased region" description="Pro residues" evidence="1">
    <location>
        <begin position="348"/>
        <end position="363"/>
    </location>
</feature>
<accession>A0ABR1FUD7</accession>
<feature type="region of interest" description="Disordered" evidence="1">
    <location>
        <begin position="234"/>
        <end position="404"/>
    </location>
</feature>
<feature type="compositionally biased region" description="Low complexity" evidence="1">
    <location>
        <begin position="294"/>
        <end position="315"/>
    </location>
</feature>
<evidence type="ECO:0000256" key="1">
    <source>
        <dbReference type="SAM" id="MobiDB-lite"/>
    </source>
</evidence>
<feature type="compositionally biased region" description="Basic residues" evidence="1">
    <location>
        <begin position="244"/>
        <end position="253"/>
    </location>
</feature>
<organism evidence="2 3">
    <name type="scientific">Aureococcus anophagefferens</name>
    <name type="common">Harmful bloom alga</name>
    <dbReference type="NCBI Taxonomy" id="44056"/>
    <lineage>
        <taxon>Eukaryota</taxon>
        <taxon>Sar</taxon>
        <taxon>Stramenopiles</taxon>
        <taxon>Ochrophyta</taxon>
        <taxon>Pelagophyceae</taxon>
        <taxon>Pelagomonadales</taxon>
        <taxon>Pelagomonadaceae</taxon>
        <taxon>Aureococcus</taxon>
    </lineage>
</organism>
<feature type="compositionally biased region" description="Polar residues" evidence="1">
    <location>
        <begin position="25"/>
        <end position="34"/>
    </location>
</feature>
<comment type="caution">
    <text evidence="2">The sequence shown here is derived from an EMBL/GenBank/DDBJ whole genome shotgun (WGS) entry which is preliminary data.</text>
</comment>
<sequence length="404" mass="43924">MGDPSYVYPAPDMPPYDRGPAVVTDENQSQSLQSDHSRGSFGPQRSGKVKEQRLKSRLGGDIAVFIEMDDGGGDVFLSGRVSPRLPASGARVTFRLSLTAERRWVAKNGEWLYEGFLAQAARPVPRRPGARVEGVVSTRKPSSACCWITIGDLDGGVYCLSKWCPGAASPPLGAIVSCELKQGKYGDWRVASPPGLAVVTQEARFLETGRLFDDAPPSPRSGADLWHAAPAYYPPARADPRAATNRRRRRRAVARGGPELLLGRVSLGDPNKPPPPDRREAPRGPRAEGEASYPPRIAAPARASSATGATGAARRPAPPRVLGMALPTWGAPPAPAPAPRWDPRYDPALPPAMLPPLSAPPARCPRRRVSTRERASGQRRRRRRPARRRRRPRARGDDDYPRRS</sequence>
<evidence type="ECO:0000313" key="3">
    <source>
        <dbReference type="Proteomes" id="UP001363151"/>
    </source>
</evidence>
<name>A0ABR1FUD7_AURAN</name>
<feature type="compositionally biased region" description="Basic and acidic residues" evidence="1">
    <location>
        <begin position="275"/>
        <end position="289"/>
    </location>
</feature>
<dbReference type="Proteomes" id="UP001363151">
    <property type="component" value="Unassembled WGS sequence"/>
</dbReference>
<dbReference type="EMBL" id="JBBJCI010000229">
    <property type="protein sequence ID" value="KAK7238647.1"/>
    <property type="molecule type" value="Genomic_DNA"/>
</dbReference>